<comment type="caution">
    <text evidence="2">The sequence shown here is derived from an EMBL/GenBank/DDBJ whole genome shotgun (WGS) entry which is preliminary data.</text>
</comment>
<dbReference type="RefSeq" id="XP_066803920.1">
    <property type="nucleotide sequence ID" value="XM_066945231.1"/>
</dbReference>
<feature type="compositionally biased region" description="Basic and acidic residues" evidence="1">
    <location>
        <begin position="50"/>
        <end position="59"/>
    </location>
</feature>
<gene>
    <name evidence="2" type="ORF">IAR55_002114</name>
</gene>
<evidence type="ECO:0000313" key="2">
    <source>
        <dbReference type="EMBL" id="KAK8861295.1"/>
    </source>
</evidence>
<reference evidence="2 3" key="1">
    <citation type="journal article" date="2024" name="bioRxiv">
        <title>Comparative genomics of Cryptococcus and Kwoniella reveals pathogenesis evolution and contrasting karyotype dynamics via intercentromeric recombination or chromosome fusion.</title>
        <authorList>
            <person name="Coelho M.A."/>
            <person name="David-Palma M."/>
            <person name="Shea T."/>
            <person name="Bowers K."/>
            <person name="McGinley-Smith S."/>
            <person name="Mohammad A.W."/>
            <person name="Gnirke A."/>
            <person name="Yurkov A.M."/>
            <person name="Nowrousian M."/>
            <person name="Sun S."/>
            <person name="Cuomo C.A."/>
            <person name="Heitman J."/>
        </authorList>
    </citation>
    <scope>NUCLEOTIDE SEQUENCE [LARGE SCALE GENOMIC DNA]</scope>
    <source>
        <strain evidence="2 3">CBS 13917</strain>
    </source>
</reference>
<dbReference type="EMBL" id="JBCAWK010000004">
    <property type="protein sequence ID" value="KAK8861295.1"/>
    <property type="molecule type" value="Genomic_DNA"/>
</dbReference>
<proteinExistence type="predicted"/>
<sequence length="751" mass="83068">MSVKTAEYHIAAAHSLSVPHQSSGPSSSNGGHPARGGDASRTLLYPTSHVGREANDNNLKRRKLSPDVYEASSSSSMKPIPPSHTPSAAPLSTPPLQRSDVPTSALLYHFALSAHQASHRHLQQAFIPTSVSVDPNAGSPVLSLHTPDGPRRFVHDPEAANKALGLQLLALDLLKAGLADSGLSDRERVAFGLEFGIVGYKVYTGCKATMKGKGKSREQRQVVDLINLMDDVQDTTAQAYFVAQRQSSLMNMRLQLELLNARLAFVRGKLNLGKRMVQAALSSNRDNPTHRYALYLLYLEYIESAAPAELLSVVDELLNEAQTNNHLWIVQLAGLIKARSLFVHRRWELVPSVSSNLAAAIGWTDDMAPDKMLSGAPNERTWKASLIIHYLLMRTLWEGRIGNDEAAKSTMKKVYVMMDLTAEQGVFDTIRINGGVLKVTPPNIIFVVTYLTTVVSRREFTGAAKACRNLVHSKVMREKENFARADDMWDTGSTALISRSSFDEAHKLLLETVDHLDSNDLFHPLSPHLCLLFAQHAHFLGLDTLAVRYYRACKALINEGSELSLIAEIGQLGAENNLFDLLENPKMQDEVNALADKCKMSTSAMFTAAGHFLASLTDSNRVHSKKQLSTAYEISQRTNNNVLRLLIFAFTTSTHHYGGRERMLRQLETGRDISRLLGGKDRADGVGQTVLGLWFAYRLKEFNRQEGYQEGVIIARESIQAHSARLTEIRKSATQMALRMSDARRAVNGQQ</sequence>
<evidence type="ECO:0000313" key="3">
    <source>
        <dbReference type="Proteomes" id="UP001388673"/>
    </source>
</evidence>
<feature type="region of interest" description="Disordered" evidence="1">
    <location>
        <begin position="14"/>
        <end position="98"/>
    </location>
</feature>
<dbReference type="Proteomes" id="UP001388673">
    <property type="component" value="Unassembled WGS sequence"/>
</dbReference>
<dbReference type="GeneID" id="92179373"/>
<dbReference type="AlphaFoldDB" id="A0AAW0Z066"/>
<organism evidence="2 3">
    <name type="scientific">Kwoniella newhampshirensis</name>
    <dbReference type="NCBI Taxonomy" id="1651941"/>
    <lineage>
        <taxon>Eukaryota</taxon>
        <taxon>Fungi</taxon>
        <taxon>Dikarya</taxon>
        <taxon>Basidiomycota</taxon>
        <taxon>Agaricomycotina</taxon>
        <taxon>Tremellomycetes</taxon>
        <taxon>Tremellales</taxon>
        <taxon>Cryptococcaceae</taxon>
        <taxon>Kwoniella</taxon>
    </lineage>
</organism>
<name>A0AAW0Z066_9TREE</name>
<evidence type="ECO:0000256" key="1">
    <source>
        <dbReference type="SAM" id="MobiDB-lite"/>
    </source>
</evidence>
<dbReference type="KEGG" id="kne:92179373"/>
<protein>
    <submittedName>
        <fullName evidence="2">Uncharacterized protein</fullName>
    </submittedName>
</protein>
<keyword evidence="3" id="KW-1185">Reference proteome</keyword>
<feature type="compositionally biased region" description="Low complexity" evidence="1">
    <location>
        <begin position="15"/>
        <end position="32"/>
    </location>
</feature>
<accession>A0AAW0Z066</accession>